<gene>
    <name evidence="2" type="ORF">V6984_06455</name>
</gene>
<dbReference type="Pfam" id="PF00403">
    <property type="entry name" value="HMA"/>
    <property type="match status" value="1"/>
</dbReference>
<keyword evidence="3" id="KW-1185">Reference proteome</keyword>
<feature type="domain" description="HMA" evidence="1">
    <location>
        <begin position="1"/>
        <end position="69"/>
    </location>
</feature>
<proteinExistence type="predicted"/>
<reference evidence="2 3" key="1">
    <citation type="submission" date="2024-02" db="EMBL/GenBank/DDBJ databases">
        <title>Bacterial strain from lacustrine sediment.</title>
        <authorList>
            <person name="Petit C."/>
            <person name="Fadhlaoui K."/>
        </authorList>
    </citation>
    <scope>NUCLEOTIDE SEQUENCE [LARGE SCALE GENOMIC DNA]</scope>
    <source>
        <strain evidence="2 3">IPX-CK</strain>
    </source>
</reference>
<dbReference type="EMBL" id="CP146256">
    <property type="protein sequence ID" value="XAH75393.1"/>
    <property type="molecule type" value="Genomic_DNA"/>
</dbReference>
<dbReference type="Gene3D" id="3.30.70.100">
    <property type="match status" value="1"/>
</dbReference>
<evidence type="ECO:0000313" key="3">
    <source>
        <dbReference type="Proteomes" id="UP001451571"/>
    </source>
</evidence>
<dbReference type="SUPFAM" id="SSF55008">
    <property type="entry name" value="HMA, heavy metal-associated domain"/>
    <property type="match status" value="1"/>
</dbReference>
<accession>A0ABZ3EYR1</accession>
<dbReference type="InterPro" id="IPR036163">
    <property type="entry name" value="HMA_dom_sf"/>
</dbReference>
<dbReference type="InterPro" id="IPR006121">
    <property type="entry name" value="HMA_dom"/>
</dbReference>
<dbReference type="CDD" id="cd00371">
    <property type="entry name" value="HMA"/>
    <property type="match status" value="1"/>
</dbReference>
<organism evidence="2 3">
    <name type="scientific">Kineothrix sedimenti</name>
    <dbReference type="NCBI Taxonomy" id="3123317"/>
    <lineage>
        <taxon>Bacteria</taxon>
        <taxon>Bacillati</taxon>
        <taxon>Bacillota</taxon>
        <taxon>Clostridia</taxon>
        <taxon>Lachnospirales</taxon>
        <taxon>Lachnospiraceae</taxon>
        <taxon>Kineothrix</taxon>
    </lineage>
</organism>
<name>A0ABZ3EYR1_9FIRM</name>
<protein>
    <submittedName>
        <fullName evidence="2">Cation transporter</fullName>
    </submittedName>
</protein>
<evidence type="ECO:0000259" key="1">
    <source>
        <dbReference type="PROSITE" id="PS50846"/>
    </source>
</evidence>
<dbReference type="Proteomes" id="UP001451571">
    <property type="component" value="Chromosome"/>
</dbReference>
<evidence type="ECO:0000313" key="2">
    <source>
        <dbReference type="EMBL" id="XAH75393.1"/>
    </source>
</evidence>
<sequence>MRKTYILEDLDCAHCAGEIETAVGKLEGVKNSALTLLTQKLVIDVEETKAAGITKEIKKIVKKFEPDVEVIEK</sequence>
<dbReference type="PROSITE" id="PS50846">
    <property type="entry name" value="HMA_2"/>
    <property type="match status" value="1"/>
</dbReference>
<dbReference type="RefSeq" id="WP_342758954.1">
    <property type="nucleotide sequence ID" value="NZ_CP146256.1"/>
</dbReference>